<sequence>MDFLAKREVRHRIVMTEQVQEQVVDKGSHGGRREKAGKGILGNTQVQLAGRVSTYYIGLPMVRKNIGCTEAGKLIKMPSSVMKL</sequence>
<dbReference type="Proteomes" id="UP000215914">
    <property type="component" value="Unassembled WGS sequence"/>
</dbReference>
<organism evidence="1 2">
    <name type="scientific">Helianthus annuus</name>
    <name type="common">Common sunflower</name>
    <dbReference type="NCBI Taxonomy" id="4232"/>
    <lineage>
        <taxon>Eukaryota</taxon>
        <taxon>Viridiplantae</taxon>
        <taxon>Streptophyta</taxon>
        <taxon>Embryophyta</taxon>
        <taxon>Tracheophyta</taxon>
        <taxon>Spermatophyta</taxon>
        <taxon>Magnoliopsida</taxon>
        <taxon>eudicotyledons</taxon>
        <taxon>Gunneridae</taxon>
        <taxon>Pentapetalae</taxon>
        <taxon>asterids</taxon>
        <taxon>campanulids</taxon>
        <taxon>Asterales</taxon>
        <taxon>Asteraceae</taxon>
        <taxon>Asteroideae</taxon>
        <taxon>Heliantheae alliance</taxon>
        <taxon>Heliantheae</taxon>
        <taxon>Helianthus</taxon>
    </lineage>
</organism>
<evidence type="ECO:0000313" key="2">
    <source>
        <dbReference type="Proteomes" id="UP000215914"/>
    </source>
</evidence>
<dbReference type="AlphaFoldDB" id="A0A9K3N4K6"/>
<reference evidence="1" key="1">
    <citation type="journal article" date="2017" name="Nature">
        <title>The sunflower genome provides insights into oil metabolism, flowering and Asterid evolution.</title>
        <authorList>
            <person name="Badouin H."/>
            <person name="Gouzy J."/>
            <person name="Grassa C.J."/>
            <person name="Murat F."/>
            <person name="Staton S.E."/>
            <person name="Cottret L."/>
            <person name="Lelandais-Briere C."/>
            <person name="Owens G.L."/>
            <person name="Carrere S."/>
            <person name="Mayjonade B."/>
            <person name="Legrand L."/>
            <person name="Gill N."/>
            <person name="Kane N.C."/>
            <person name="Bowers J.E."/>
            <person name="Hubner S."/>
            <person name="Bellec A."/>
            <person name="Berard A."/>
            <person name="Berges H."/>
            <person name="Blanchet N."/>
            <person name="Boniface M.C."/>
            <person name="Brunel D."/>
            <person name="Catrice O."/>
            <person name="Chaidir N."/>
            <person name="Claudel C."/>
            <person name="Donnadieu C."/>
            <person name="Faraut T."/>
            <person name="Fievet G."/>
            <person name="Helmstetter N."/>
            <person name="King M."/>
            <person name="Knapp S.J."/>
            <person name="Lai Z."/>
            <person name="Le Paslier M.C."/>
            <person name="Lippi Y."/>
            <person name="Lorenzon L."/>
            <person name="Mandel J.R."/>
            <person name="Marage G."/>
            <person name="Marchand G."/>
            <person name="Marquand E."/>
            <person name="Bret-Mestries E."/>
            <person name="Morien E."/>
            <person name="Nambeesan S."/>
            <person name="Nguyen T."/>
            <person name="Pegot-Espagnet P."/>
            <person name="Pouilly N."/>
            <person name="Raftis F."/>
            <person name="Sallet E."/>
            <person name="Schiex T."/>
            <person name="Thomas J."/>
            <person name="Vandecasteele C."/>
            <person name="Vares D."/>
            <person name="Vear F."/>
            <person name="Vautrin S."/>
            <person name="Crespi M."/>
            <person name="Mangin B."/>
            <person name="Burke J.M."/>
            <person name="Salse J."/>
            <person name="Munos S."/>
            <person name="Vincourt P."/>
            <person name="Rieseberg L.H."/>
            <person name="Langlade N.B."/>
        </authorList>
    </citation>
    <scope>NUCLEOTIDE SEQUENCE</scope>
    <source>
        <tissue evidence="1">Leaves</tissue>
    </source>
</reference>
<name>A0A9K3N4K6_HELAN</name>
<dbReference type="Gramene" id="mRNA:HanXRQr2_Chr10g0442401">
    <property type="protein sequence ID" value="CDS:HanXRQr2_Chr10g0442401.1"/>
    <property type="gene ID" value="HanXRQr2_Chr10g0442401"/>
</dbReference>
<dbReference type="EMBL" id="MNCJ02000325">
    <property type="protein sequence ID" value="KAF5786560.1"/>
    <property type="molecule type" value="Genomic_DNA"/>
</dbReference>
<reference evidence="1" key="2">
    <citation type="submission" date="2020-06" db="EMBL/GenBank/DDBJ databases">
        <title>Helianthus annuus Genome sequencing and assembly Release 2.</title>
        <authorList>
            <person name="Gouzy J."/>
            <person name="Langlade N."/>
            <person name="Munos S."/>
        </authorList>
    </citation>
    <scope>NUCLEOTIDE SEQUENCE</scope>
    <source>
        <tissue evidence="1">Leaves</tissue>
    </source>
</reference>
<accession>A0A9K3N4K6</accession>
<evidence type="ECO:0000313" key="1">
    <source>
        <dbReference type="EMBL" id="KAF5786560.1"/>
    </source>
</evidence>
<gene>
    <name evidence="1" type="ORF">HanXRQr2_Chr10g0442401</name>
</gene>
<proteinExistence type="predicted"/>
<comment type="caution">
    <text evidence="1">The sequence shown here is derived from an EMBL/GenBank/DDBJ whole genome shotgun (WGS) entry which is preliminary data.</text>
</comment>
<protein>
    <submittedName>
        <fullName evidence="1">Uncharacterized protein</fullName>
    </submittedName>
</protein>
<keyword evidence="2" id="KW-1185">Reference proteome</keyword>